<dbReference type="STRING" id="2512241.A0A553I1N7"/>
<name>A0A553I1N7_9PEZI</name>
<feature type="region of interest" description="Disordered" evidence="1">
    <location>
        <begin position="464"/>
        <end position="497"/>
    </location>
</feature>
<feature type="region of interest" description="Disordered" evidence="1">
    <location>
        <begin position="1"/>
        <end position="91"/>
    </location>
</feature>
<dbReference type="AlphaFoldDB" id="A0A553I1N7"/>
<evidence type="ECO:0000313" key="3">
    <source>
        <dbReference type="Proteomes" id="UP000319160"/>
    </source>
</evidence>
<feature type="compositionally biased region" description="Acidic residues" evidence="1">
    <location>
        <begin position="339"/>
        <end position="379"/>
    </location>
</feature>
<dbReference type="OrthoDB" id="5220943at2759"/>
<proteinExistence type="predicted"/>
<protein>
    <submittedName>
        <fullName evidence="2">Uncharacterized protein</fullName>
    </submittedName>
</protein>
<accession>A0A553I1N7</accession>
<keyword evidence="3" id="KW-1185">Reference proteome</keyword>
<dbReference type="EMBL" id="VFLP01000024">
    <property type="protein sequence ID" value="TRX94120.1"/>
    <property type="molecule type" value="Genomic_DNA"/>
</dbReference>
<dbReference type="Proteomes" id="UP000319160">
    <property type="component" value="Unassembled WGS sequence"/>
</dbReference>
<feature type="region of interest" description="Disordered" evidence="1">
    <location>
        <begin position="520"/>
        <end position="571"/>
    </location>
</feature>
<gene>
    <name evidence="2" type="ORF">FHL15_004888</name>
</gene>
<feature type="compositionally biased region" description="Basic residues" evidence="1">
    <location>
        <begin position="19"/>
        <end position="30"/>
    </location>
</feature>
<evidence type="ECO:0000313" key="2">
    <source>
        <dbReference type="EMBL" id="TRX94120.1"/>
    </source>
</evidence>
<evidence type="ECO:0000256" key="1">
    <source>
        <dbReference type="SAM" id="MobiDB-lite"/>
    </source>
</evidence>
<feature type="region of interest" description="Disordered" evidence="1">
    <location>
        <begin position="335"/>
        <end position="381"/>
    </location>
</feature>
<reference evidence="3" key="1">
    <citation type="submission" date="2019-06" db="EMBL/GenBank/DDBJ databases">
        <title>Draft genome sequence of the griseofulvin-producing fungus Xylaria cubensis strain G536.</title>
        <authorList>
            <person name="Mead M.E."/>
            <person name="Raja H.A."/>
            <person name="Steenwyk J.L."/>
            <person name="Knowles S.L."/>
            <person name="Oberlies N.H."/>
            <person name="Rokas A."/>
        </authorList>
    </citation>
    <scope>NUCLEOTIDE SEQUENCE [LARGE SCALE GENOMIC DNA]</scope>
    <source>
        <strain evidence="3">G536</strain>
    </source>
</reference>
<comment type="caution">
    <text evidence="2">The sequence shown here is derived from an EMBL/GenBank/DDBJ whole genome shotgun (WGS) entry which is preliminary data.</text>
</comment>
<sequence length="644" mass="72909">MENERNLRSRVVPNSSAPRIHRGRGRPRKIPRLDNVDVGGVVDSEEDDHHPQHQEGEEEENEGEDEDDDDEHLRPTFRSGKAKRGIKGTGLRSKQWVVNKEKTLEGLSRLPGHLMGIVSEFPDQLADFSEFTRFKIRQTAQPDTVEELLSKIPGPLISETWTQQMEDDLRRRFHDDPLRGYMVTKRPVQKSTMALWRKCCHLRVFPTDIIGAEHYMEYGADVVVGESVSRPNPDWTKQFCDELGILIFGSPCNDNMGLLALLIRYAVACRIDDRRKVPMEDSATELGFFDVMKEQMELSGGSLSLQEIGEKARETWQLRGRAKSWEIQVLENLENMYVPDDEEGDDGEVDGEGEDGEDEDEGEDEGEDEREDEREDEETGFAPYKVLLEDLVALREAFGRVSDLGFPLFANIEMRYKVVAQARPPGGAPKTWADLNRLREALMLKDMRLEEQRRLGVEASGHLGLVPHQRDDSESWGGLSTGKGQDPDLNDPFDEGYKQQDVGEELPAGDEEMEGVDDVEDYDYGPVFSDDMDVDSDSGSTQAPEHPESLPQPQPLPQPLSQSQPWPRPRPRITMRALNGQRVEMDEEEEVVNIAFDNVNRDSDNLFTSTPAISLLTKGRWTASCGGIKKAKCLKIMKDWGKDN</sequence>
<feature type="compositionally biased region" description="Acidic residues" evidence="1">
    <location>
        <begin position="56"/>
        <end position="70"/>
    </location>
</feature>
<organism evidence="2 3">
    <name type="scientific">Xylaria flabelliformis</name>
    <dbReference type="NCBI Taxonomy" id="2512241"/>
    <lineage>
        <taxon>Eukaryota</taxon>
        <taxon>Fungi</taxon>
        <taxon>Dikarya</taxon>
        <taxon>Ascomycota</taxon>
        <taxon>Pezizomycotina</taxon>
        <taxon>Sordariomycetes</taxon>
        <taxon>Xylariomycetidae</taxon>
        <taxon>Xylariales</taxon>
        <taxon>Xylariaceae</taxon>
        <taxon>Xylaria</taxon>
    </lineage>
</organism>